<proteinExistence type="predicted"/>
<name>A0A383BBM9_9ZZZZ</name>
<gene>
    <name evidence="1" type="ORF">METZ01_LOCUS470095</name>
</gene>
<accession>A0A383BBM9</accession>
<dbReference type="AlphaFoldDB" id="A0A383BBM9"/>
<dbReference type="EMBL" id="UINC01199013">
    <property type="protein sequence ID" value="SVE17241.1"/>
    <property type="molecule type" value="Genomic_DNA"/>
</dbReference>
<feature type="non-terminal residue" evidence="1">
    <location>
        <position position="222"/>
    </location>
</feature>
<evidence type="ECO:0000313" key="1">
    <source>
        <dbReference type="EMBL" id="SVE17241.1"/>
    </source>
</evidence>
<protein>
    <submittedName>
        <fullName evidence="1">Uncharacterized protein</fullName>
    </submittedName>
</protein>
<reference evidence="1" key="1">
    <citation type="submission" date="2018-05" db="EMBL/GenBank/DDBJ databases">
        <authorList>
            <person name="Lanie J.A."/>
            <person name="Ng W.-L."/>
            <person name="Kazmierczak K.M."/>
            <person name="Andrzejewski T.M."/>
            <person name="Davidsen T.M."/>
            <person name="Wayne K.J."/>
            <person name="Tettelin H."/>
            <person name="Glass J.I."/>
            <person name="Rusch D."/>
            <person name="Podicherti R."/>
            <person name="Tsui H.-C.T."/>
            <person name="Winkler M.E."/>
        </authorList>
    </citation>
    <scope>NUCLEOTIDE SEQUENCE</scope>
</reference>
<sequence>MRVSDLISGTISTIQVERIEDEPFSGSIQNTMELLMSYDEHSDEVIISVGKTPFSIEAITQKDKAKLNKIVKRGFPKIVWLAGKHLIKNKPKSLTIQIHEYPNQWSLPDKIEIGVDEKIIEYYKSKFLSQSDTRKTVIEKIKGEFIISGYSKESNTRLQMSVTKDSQYSNTQSFTMIGKNAWAVVVRDEENNYLIKKITKGKRIKKGGHLEIILLQAPIEFV</sequence>
<organism evidence="1">
    <name type="scientific">marine metagenome</name>
    <dbReference type="NCBI Taxonomy" id="408172"/>
    <lineage>
        <taxon>unclassified sequences</taxon>
        <taxon>metagenomes</taxon>
        <taxon>ecological metagenomes</taxon>
    </lineage>
</organism>